<dbReference type="Proteomes" id="UP000541109">
    <property type="component" value="Unassembled WGS sequence"/>
</dbReference>
<evidence type="ECO:0000313" key="6">
    <source>
        <dbReference type="Proteomes" id="UP000541109"/>
    </source>
</evidence>
<keyword evidence="6" id="KW-1185">Reference proteome</keyword>
<evidence type="ECO:0000256" key="1">
    <source>
        <dbReference type="ARBA" id="ARBA00001947"/>
    </source>
</evidence>
<name>A0A839ACH8_9HYPH</name>
<dbReference type="Pfam" id="PF05853">
    <property type="entry name" value="BKACE"/>
    <property type="match status" value="1"/>
</dbReference>
<proteinExistence type="predicted"/>
<evidence type="ECO:0000256" key="4">
    <source>
        <dbReference type="ARBA" id="ARBA00022833"/>
    </source>
</evidence>
<evidence type="ECO:0000256" key="2">
    <source>
        <dbReference type="ARBA" id="ARBA00022679"/>
    </source>
</evidence>
<dbReference type="PANTHER" id="PTHR37418:SF2">
    <property type="entry name" value="3-KETO-5-AMINOHEXANOATE CLEAVAGE ENZYME"/>
    <property type="match status" value="1"/>
</dbReference>
<dbReference type="GO" id="GO:0046872">
    <property type="term" value="F:metal ion binding"/>
    <property type="evidence" value="ECO:0007669"/>
    <property type="project" value="UniProtKB-KW"/>
</dbReference>
<sequence>MRKVILTCAVTGSIHTPTMSPYLPVTADEIAREAIAAAEAGATVLHLHARDPKTGKPSASVEDFMGFLPRIKQNCDAVINISTGGSTQMTLDDRLAPARAALPEMCSLNMGSMNFGTFPLASRYSDWKHDWERQYLENTRNVIFKNTFTDIASIVTELGASGTRFEFECYDLSHIRTLAYFLKEGLVKPPLFVQFVLGVLGGADASAETLMTMKATADRLLGDAYEFSVLAAGYQQLRLGSMGVMLGGHVRVGLEDSLTDGARRDLAPGNGHQVARIRRILEELDFEVASASEAREALALKGADRVAF</sequence>
<evidence type="ECO:0000256" key="3">
    <source>
        <dbReference type="ARBA" id="ARBA00022723"/>
    </source>
</evidence>
<comment type="caution">
    <text evidence="5">The sequence shown here is derived from an EMBL/GenBank/DDBJ whole genome shotgun (WGS) entry which is preliminary data.</text>
</comment>
<keyword evidence="2" id="KW-0808">Transferase</keyword>
<accession>A0A839ACH8</accession>
<comment type="cofactor">
    <cofactor evidence="1">
        <name>Zn(2+)</name>
        <dbReference type="ChEBI" id="CHEBI:29105"/>
    </cofactor>
</comment>
<dbReference type="InterPro" id="IPR008567">
    <property type="entry name" value="BKACE"/>
</dbReference>
<dbReference type="PANTHER" id="PTHR37418">
    <property type="entry name" value="3-KETO-5-AMINOHEXANOATE CLEAVAGE ENZYME-RELATED"/>
    <property type="match status" value="1"/>
</dbReference>
<dbReference type="GO" id="GO:0043720">
    <property type="term" value="F:3-keto-5-aminohexanoate cleavage activity"/>
    <property type="evidence" value="ECO:0007669"/>
    <property type="project" value="InterPro"/>
</dbReference>
<dbReference type="RefSeq" id="WP_182164350.1">
    <property type="nucleotide sequence ID" value="NZ_JACFXV010000048.1"/>
</dbReference>
<dbReference type="Gene3D" id="3.20.20.70">
    <property type="entry name" value="Aldolase class I"/>
    <property type="match status" value="1"/>
</dbReference>
<dbReference type="AlphaFoldDB" id="A0A839ACH8"/>
<organism evidence="5 6">
    <name type="scientific">Stappia albiluteola</name>
    <dbReference type="NCBI Taxonomy" id="2758565"/>
    <lineage>
        <taxon>Bacteria</taxon>
        <taxon>Pseudomonadati</taxon>
        <taxon>Pseudomonadota</taxon>
        <taxon>Alphaproteobacteria</taxon>
        <taxon>Hyphomicrobiales</taxon>
        <taxon>Stappiaceae</taxon>
        <taxon>Stappia</taxon>
    </lineage>
</organism>
<dbReference type="EMBL" id="JACFXV010000048">
    <property type="protein sequence ID" value="MBA5777191.1"/>
    <property type="molecule type" value="Genomic_DNA"/>
</dbReference>
<gene>
    <name evidence="5" type="ORF">H2509_08635</name>
</gene>
<dbReference type="InterPro" id="IPR013785">
    <property type="entry name" value="Aldolase_TIM"/>
</dbReference>
<keyword evidence="3" id="KW-0479">Metal-binding</keyword>
<protein>
    <submittedName>
        <fullName evidence="5">3-keto-5-aminohexanoate cleavage protein</fullName>
    </submittedName>
</protein>
<reference evidence="5 6" key="1">
    <citation type="submission" date="2020-07" db="EMBL/GenBank/DDBJ databases">
        <title>Stappia sp., F7233, whole genome shotgun sequencing project.</title>
        <authorList>
            <person name="Jiang S."/>
            <person name="Liu Z.W."/>
            <person name="Du Z.J."/>
        </authorList>
    </citation>
    <scope>NUCLEOTIDE SEQUENCE [LARGE SCALE GENOMIC DNA]</scope>
    <source>
        <strain evidence="5 6">F7233</strain>
    </source>
</reference>
<evidence type="ECO:0000313" key="5">
    <source>
        <dbReference type="EMBL" id="MBA5777191.1"/>
    </source>
</evidence>
<keyword evidence="4" id="KW-0862">Zinc</keyword>